<name>A0A376FAE1_ENTAS</name>
<sequence length="140" mass="16344">MNSKPKTEMIQNYFKIVDEANSQLISLLNKQVISTRERFPVFAFSSICENLINEEKYKNRQVDKIIADLKGYVKECGNEYSTITDITDNLPDWKVIGGIMYSVMDDNISIEELKNYLEEHSGRCDTDFRKLLCLYDYLAF</sequence>
<dbReference type="EMBL" id="UFYI01000007">
    <property type="protein sequence ID" value="STD21498.1"/>
    <property type="molecule type" value="Genomic_DNA"/>
</dbReference>
<evidence type="ECO:0000313" key="1">
    <source>
        <dbReference type="EMBL" id="STD21498.1"/>
    </source>
</evidence>
<accession>A0A376FAE1</accession>
<dbReference type="AlphaFoldDB" id="A0A376FAE1"/>
<proteinExistence type="predicted"/>
<reference evidence="1 2" key="1">
    <citation type="submission" date="2018-06" db="EMBL/GenBank/DDBJ databases">
        <authorList>
            <consortium name="Pathogen Informatics"/>
            <person name="Doyle S."/>
        </authorList>
    </citation>
    <scope>NUCLEOTIDE SEQUENCE [LARGE SCALE GENOMIC DNA]</scope>
    <source>
        <strain evidence="1 2">NCTC12123</strain>
    </source>
</reference>
<dbReference type="Proteomes" id="UP000255163">
    <property type="component" value="Unassembled WGS sequence"/>
</dbReference>
<protein>
    <submittedName>
        <fullName evidence="1">Uncharacterized protein</fullName>
    </submittedName>
</protein>
<organism evidence="1 2">
    <name type="scientific">Enterobacter asburiae</name>
    <dbReference type="NCBI Taxonomy" id="61645"/>
    <lineage>
        <taxon>Bacteria</taxon>
        <taxon>Pseudomonadati</taxon>
        <taxon>Pseudomonadota</taxon>
        <taxon>Gammaproteobacteria</taxon>
        <taxon>Enterobacterales</taxon>
        <taxon>Enterobacteriaceae</taxon>
        <taxon>Enterobacter</taxon>
        <taxon>Enterobacter cloacae complex</taxon>
    </lineage>
</organism>
<evidence type="ECO:0000313" key="2">
    <source>
        <dbReference type="Proteomes" id="UP000255163"/>
    </source>
</evidence>
<gene>
    <name evidence="1" type="ORF">NCTC12123_02773</name>
</gene>